<dbReference type="InterPro" id="IPR010607">
    <property type="entry name" value="DUF1194"/>
</dbReference>
<evidence type="ECO:0000313" key="4">
    <source>
        <dbReference type="Proteomes" id="UP001055460"/>
    </source>
</evidence>
<name>A0A9Q8Y4F5_ENSAD</name>
<evidence type="ECO:0000313" key="3">
    <source>
        <dbReference type="EMBL" id="WFP89271.1"/>
    </source>
</evidence>
<dbReference type="Gene3D" id="3.40.50.410">
    <property type="entry name" value="von Willebrand factor, type A domain"/>
    <property type="match status" value="1"/>
</dbReference>
<dbReference type="Proteomes" id="UP001055460">
    <property type="component" value="Chromosome"/>
</dbReference>
<dbReference type="KEGG" id="eah:FA04_11685"/>
<dbReference type="Proteomes" id="UP001214094">
    <property type="component" value="Chromosome"/>
</dbReference>
<sequence>MLSVLALLLSLSGGPSPSTAEATNVDVELILAVDMSGSMDLDEARIQRAGYVEALRHRDFLDAVESGQLGKIAIGYFEWAGTVNESSVVAWKVIDNAADADAFAKLIEARPVGTRRGTSISNAITYGTALIDSNAFSGVRRVIDISGDGPNNIGPPVLPAREIAITRGITINGLAILIRPSVSTGPLDQYYAECVIGGPGSFVLPVHEPEDFSIAIRQKLVLEVSGLPPPPTIRYVDAFPAPDCLIGEKLRPGFLDRVYPELDK</sequence>
<keyword evidence="5" id="KW-1185">Reference proteome</keyword>
<proteinExistence type="predicted"/>
<dbReference type="Pfam" id="PF06707">
    <property type="entry name" value="DUF1194"/>
    <property type="match status" value="1"/>
</dbReference>
<protein>
    <submittedName>
        <fullName evidence="2">DUF1194 domain-containing protein</fullName>
    </submittedName>
</protein>
<keyword evidence="1" id="KW-0732">Signal</keyword>
<feature type="signal peptide" evidence="1">
    <location>
        <begin position="1"/>
        <end position="20"/>
    </location>
</feature>
<dbReference type="AlphaFoldDB" id="A0A9Q8Y4F5"/>
<reference evidence="3 5" key="2">
    <citation type="submission" date="2023-03" db="EMBL/GenBank/DDBJ databases">
        <title>Comparative genome and transcriptome analysis combination mining strategies for increasing vitamin B12 production of Ensifer adhaerens strain.</title>
        <authorList>
            <person name="Yongheng L."/>
        </authorList>
    </citation>
    <scope>NUCLEOTIDE SEQUENCE [LARGE SCALE GENOMIC DNA]</scope>
    <source>
        <strain evidence="3 5">Casida A-T305</strain>
    </source>
</reference>
<organism evidence="2 4">
    <name type="scientific">Ensifer adhaerens</name>
    <name type="common">Sinorhizobium morelense</name>
    <dbReference type="NCBI Taxonomy" id="106592"/>
    <lineage>
        <taxon>Bacteria</taxon>
        <taxon>Pseudomonadati</taxon>
        <taxon>Pseudomonadota</taxon>
        <taxon>Alphaproteobacteria</taxon>
        <taxon>Hyphomicrobiales</taxon>
        <taxon>Rhizobiaceae</taxon>
        <taxon>Sinorhizobium/Ensifer group</taxon>
        <taxon>Ensifer</taxon>
    </lineage>
</organism>
<evidence type="ECO:0000313" key="2">
    <source>
        <dbReference type="EMBL" id="USJ22037.1"/>
    </source>
</evidence>
<dbReference type="RefSeq" id="WP_034791962.1">
    <property type="nucleotide sequence ID" value="NZ_CAXURO020000001.1"/>
</dbReference>
<dbReference type="EMBL" id="CP098807">
    <property type="protein sequence ID" value="USJ22037.1"/>
    <property type="molecule type" value="Genomic_DNA"/>
</dbReference>
<accession>A0A9Q8Y4F5</accession>
<dbReference type="InterPro" id="IPR036465">
    <property type="entry name" value="vWFA_dom_sf"/>
</dbReference>
<dbReference type="SUPFAM" id="SSF53300">
    <property type="entry name" value="vWA-like"/>
    <property type="match status" value="1"/>
</dbReference>
<evidence type="ECO:0000313" key="5">
    <source>
        <dbReference type="Proteomes" id="UP001214094"/>
    </source>
</evidence>
<evidence type="ECO:0000256" key="1">
    <source>
        <dbReference type="SAM" id="SignalP"/>
    </source>
</evidence>
<dbReference type="OrthoDB" id="9792179at2"/>
<feature type="chain" id="PRO_5040293539" evidence="1">
    <location>
        <begin position="21"/>
        <end position="264"/>
    </location>
</feature>
<gene>
    <name evidence="2" type="ORF">NE863_12000</name>
    <name evidence="3" type="ORF">P4B07_11865</name>
</gene>
<dbReference type="GeneID" id="29520383"/>
<reference evidence="2" key="1">
    <citation type="submission" date="2022-06" db="EMBL/GenBank/DDBJ databases">
        <title>Physiological and biochemical characterization and genomic elucidation of a strain of the genus Ensifer adhaerens M8 that combines arsenic oxidation and chromium reduction.</title>
        <authorList>
            <person name="Li X."/>
            <person name="Yu c."/>
        </authorList>
    </citation>
    <scope>NUCLEOTIDE SEQUENCE</scope>
    <source>
        <strain evidence="2">M8</strain>
    </source>
</reference>
<dbReference type="EMBL" id="CP121308">
    <property type="protein sequence ID" value="WFP89271.1"/>
    <property type="molecule type" value="Genomic_DNA"/>
</dbReference>